<evidence type="ECO:0000256" key="3">
    <source>
        <dbReference type="ARBA" id="ARBA00022679"/>
    </source>
</evidence>
<keyword evidence="6 9" id="KW-1133">Transmembrane helix</keyword>
<dbReference type="InterPro" id="IPR000326">
    <property type="entry name" value="PAP2/HPO"/>
</dbReference>
<protein>
    <recommendedName>
        <fullName evidence="9">Hexosyltransferase</fullName>
        <ecNumber evidence="9">2.4.1.-</ecNumber>
    </recommendedName>
</protein>
<dbReference type="InterPro" id="IPR051227">
    <property type="entry name" value="CS_glycosyltransferase"/>
</dbReference>
<evidence type="ECO:0000259" key="10">
    <source>
        <dbReference type="SMART" id="SM00014"/>
    </source>
</evidence>
<evidence type="ECO:0000256" key="5">
    <source>
        <dbReference type="ARBA" id="ARBA00022968"/>
    </source>
</evidence>
<keyword evidence="7 9" id="KW-0333">Golgi apparatus</keyword>
<dbReference type="Gene3D" id="3.90.550.10">
    <property type="entry name" value="Spore Coat Polysaccharide Biosynthesis Protein SpsA, Chain A"/>
    <property type="match status" value="1"/>
</dbReference>
<sequence length="557" mass="64218">MLKRWLLAMMVRIRLLIMITFCFILFLYKPDCINHRKQHILPKEITNDMKHRASLQEHDEGYHLYTASLNKQIFHLKYALREKRHLQKSVQKAAIMHPVEVEITHKSNSELEMFLHKQLHRMKSNLSTNIPNEYAVVPFESFTLRSVCQLDTGLTKEPVRNTLRREVAGALEAALHILNGPKDKDDPQNRKTYSPRDFFEGIFQSERDKGSLYDLTFRENTSLAFRRLEIFRPFSPLQTVKEETIDTSRMLINIIVPLATRIDTFQQFMNNFRIIKSRNFSLIHRNEKFSRGRALNMGARAWRKSNVLLFFCDVDVHFTVDFLNSCRINSQPGKRVFYPIPFNQYNPDVIYGHQIPSFEKQQIIGGESISIYLRSRSSLMKVYVACIYKAVGSFIFGAAVNQSLTDIAKYTIGRLRPHFLSICKPNWSLVDCKSGYIEKFSCTGDKTLVNEGRMKAKWARVIRPTIQFFLISASVYVGLSRVSDYKHHWSDVLTGFLQGAVVAIFTDPDQERLRLLSAGLNGEISPGLNKEGQTNCLSASVTLLSGYTVNPLKNNQV</sequence>
<feature type="transmembrane region" description="Helical" evidence="9">
    <location>
        <begin position="6"/>
        <end position="28"/>
    </location>
</feature>
<dbReference type="Proteomes" id="UP000319801">
    <property type="component" value="Unassembled WGS sequence"/>
</dbReference>
<dbReference type="SUPFAM" id="SSF48317">
    <property type="entry name" value="Acid phosphatase/Vanadium-dependent haloperoxidase"/>
    <property type="match status" value="1"/>
</dbReference>
<evidence type="ECO:0000256" key="6">
    <source>
        <dbReference type="ARBA" id="ARBA00022989"/>
    </source>
</evidence>
<comment type="similarity">
    <text evidence="2 9">Belongs to the chondroitin N-acetylgalactosaminyltransferase family.</text>
</comment>
<feature type="domain" description="Phosphatidic acid phosphatase type 2/haloperoxidase" evidence="10">
    <location>
        <begin position="391"/>
        <end position="507"/>
    </location>
</feature>
<name>A0A556TXL1_BAGYA</name>
<dbReference type="Gene3D" id="1.20.144.10">
    <property type="entry name" value="Phosphatidic acid phosphatase type 2/haloperoxidase"/>
    <property type="match status" value="1"/>
</dbReference>
<dbReference type="Pfam" id="PF01569">
    <property type="entry name" value="PAP2"/>
    <property type="match status" value="1"/>
</dbReference>
<dbReference type="AlphaFoldDB" id="A0A556TXL1"/>
<dbReference type="EMBL" id="VCAZ01000026">
    <property type="protein sequence ID" value="TSL10169.1"/>
    <property type="molecule type" value="Genomic_DNA"/>
</dbReference>
<dbReference type="SUPFAM" id="SSF53448">
    <property type="entry name" value="Nucleotide-diphospho-sugar transferases"/>
    <property type="match status" value="1"/>
</dbReference>
<proteinExistence type="inferred from homology"/>
<dbReference type="PANTHER" id="PTHR12369:SF19">
    <property type="entry name" value="CHONDROITIN SULFATE N-ACETYLGALACTOSAMINYLTRANSFERASE 1"/>
    <property type="match status" value="1"/>
</dbReference>
<dbReference type="EC" id="2.4.1.-" evidence="9"/>
<evidence type="ECO:0000313" key="12">
    <source>
        <dbReference type="Proteomes" id="UP000319801"/>
    </source>
</evidence>
<dbReference type="GO" id="GO:0047238">
    <property type="term" value="F:glucuronosyl-N-acetylgalactosaminyl-proteoglycan 4-beta-N-acetylgalactosaminyltransferase activity"/>
    <property type="evidence" value="ECO:0007669"/>
    <property type="project" value="TreeGrafter"/>
</dbReference>
<dbReference type="SMART" id="SM00014">
    <property type="entry name" value="acidPPc"/>
    <property type="match status" value="1"/>
</dbReference>
<comment type="caution">
    <text evidence="11">The sequence shown here is derived from an EMBL/GenBank/DDBJ whole genome shotgun (WGS) entry which is preliminary data.</text>
</comment>
<comment type="subcellular location">
    <subcellularLocation>
        <location evidence="1 9">Golgi apparatus</location>
        <location evidence="1 9">Golgi stack membrane</location>
        <topology evidence="1 9">Single-pass type II membrane protein</topology>
    </subcellularLocation>
</comment>
<organism evidence="11 12">
    <name type="scientific">Bagarius yarrelli</name>
    <name type="common">Goonch</name>
    <name type="synonym">Bagrus yarrelli</name>
    <dbReference type="NCBI Taxonomy" id="175774"/>
    <lineage>
        <taxon>Eukaryota</taxon>
        <taxon>Metazoa</taxon>
        <taxon>Chordata</taxon>
        <taxon>Craniata</taxon>
        <taxon>Vertebrata</taxon>
        <taxon>Euteleostomi</taxon>
        <taxon>Actinopterygii</taxon>
        <taxon>Neopterygii</taxon>
        <taxon>Teleostei</taxon>
        <taxon>Ostariophysi</taxon>
        <taxon>Siluriformes</taxon>
        <taxon>Sisoridae</taxon>
        <taxon>Sisorinae</taxon>
        <taxon>Bagarius</taxon>
    </lineage>
</organism>
<dbReference type="OrthoDB" id="431432at2759"/>
<evidence type="ECO:0000256" key="1">
    <source>
        <dbReference type="ARBA" id="ARBA00004447"/>
    </source>
</evidence>
<dbReference type="GO" id="GO:0032580">
    <property type="term" value="C:Golgi cisterna membrane"/>
    <property type="evidence" value="ECO:0007669"/>
    <property type="project" value="UniProtKB-SubCell"/>
</dbReference>
<evidence type="ECO:0000313" key="11">
    <source>
        <dbReference type="EMBL" id="TSL10169.1"/>
    </source>
</evidence>
<evidence type="ECO:0000256" key="9">
    <source>
        <dbReference type="RuleBase" id="RU364016"/>
    </source>
</evidence>
<gene>
    <name evidence="11" type="ORF">Baya_6286</name>
</gene>
<dbReference type="CDD" id="cd03384">
    <property type="entry name" value="PAP2_wunen"/>
    <property type="match status" value="1"/>
</dbReference>
<keyword evidence="8 9" id="KW-0472">Membrane</keyword>
<accession>A0A556TXL1</accession>
<keyword evidence="5 9" id="KW-0735">Signal-anchor</keyword>
<evidence type="ECO:0000256" key="4">
    <source>
        <dbReference type="ARBA" id="ARBA00022692"/>
    </source>
</evidence>
<dbReference type="InterPro" id="IPR029044">
    <property type="entry name" value="Nucleotide-diphossugar_trans"/>
</dbReference>
<reference evidence="11 12" key="1">
    <citation type="journal article" date="2019" name="Genome Biol. Evol.">
        <title>Whole-Genome Sequencing of the Giant Devil Catfish, Bagarius yarrelli.</title>
        <authorList>
            <person name="Jiang W."/>
            <person name="Lv Y."/>
            <person name="Cheng L."/>
            <person name="Yang K."/>
            <person name="Chao B."/>
            <person name="Wang X."/>
            <person name="Li Y."/>
            <person name="Pan X."/>
            <person name="You X."/>
            <person name="Zhang Y."/>
            <person name="Yang J."/>
            <person name="Li J."/>
            <person name="Zhang X."/>
            <person name="Liu S."/>
            <person name="Sun C."/>
            <person name="Yang J."/>
            <person name="Shi Q."/>
        </authorList>
    </citation>
    <scope>NUCLEOTIDE SEQUENCE [LARGE SCALE GENOMIC DNA]</scope>
    <source>
        <strain evidence="11">JWS20170419001</strain>
        <tissue evidence="11">Muscle</tissue>
    </source>
</reference>
<dbReference type="PANTHER" id="PTHR12369">
    <property type="entry name" value="CHONDROITIN SYNTHASE"/>
    <property type="match status" value="1"/>
</dbReference>
<keyword evidence="3 9" id="KW-0808">Transferase</keyword>
<evidence type="ECO:0000256" key="8">
    <source>
        <dbReference type="ARBA" id="ARBA00023136"/>
    </source>
</evidence>
<dbReference type="Pfam" id="PF05679">
    <property type="entry name" value="CHGN"/>
    <property type="match status" value="2"/>
</dbReference>
<evidence type="ECO:0000256" key="7">
    <source>
        <dbReference type="ARBA" id="ARBA00023034"/>
    </source>
</evidence>
<keyword evidence="4 9" id="KW-0812">Transmembrane</keyword>
<keyword evidence="12" id="KW-1185">Reference proteome</keyword>
<evidence type="ECO:0000256" key="2">
    <source>
        <dbReference type="ARBA" id="ARBA00009239"/>
    </source>
</evidence>
<dbReference type="InterPro" id="IPR036938">
    <property type="entry name" value="PAP2/HPO_sf"/>
</dbReference>
<dbReference type="InterPro" id="IPR008428">
    <property type="entry name" value="Chond_GalNAc"/>
</dbReference>